<name>A0A8S5SXV5_9CAUD</name>
<dbReference type="Gene3D" id="3.40.50.300">
    <property type="entry name" value="P-loop containing nucleotide triphosphate hydrolases"/>
    <property type="match status" value="1"/>
</dbReference>
<dbReference type="InterPro" id="IPR027417">
    <property type="entry name" value="P-loop_NTPase"/>
</dbReference>
<accession>A0A8S5SXV5</accession>
<organism evidence="1">
    <name type="scientific">Siphoviridae sp. ctJj91</name>
    <dbReference type="NCBI Taxonomy" id="2827838"/>
    <lineage>
        <taxon>Viruses</taxon>
        <taxon>Duplodnaviria</taxon>
        <taxon>Heunggongvirae</taxon>
        <taxon>Uroviricota</taxon>
        <taxon>Caudoviricetes</taxon>
    </lineage>
</organism>
<proteinExistence type="predicted"/>
<reference evidence="1" key="1">
    <citation type="journal article" date="2021" name="Proc. Natl. Acad. Sci. U.S.A.">
        <title>A Catalog of Tens of Thousands of Viruses from Human Metagenomes Reveals Hidden Associations with Chronic Diseases.</title>
        <authorList>
            <person name="Tisza M.J."/>
            <person name="Buck C.B."/>
        </authorList>
    </citation>
    <scope>NUCLEOTIDE SEQUENCE</scope>
    <source>
        <strain evidence="1">CtJj91</strain>
    </source>
</reference>
<dbReference type="EMBL" id="BK032704">
    <property type="protein sequence ID" value="DAF55940.1"/>
    <property type="molecule type" value="Genomic_DNA"/>
</dbReference>
<dbReference type="SUPFAM" id="SSF52540">
    <property type="entry name" value="P-loop containing nucleoside triphosphate hydrolases"/>
    <property type="match status" value="1"/>
</dbReference>
<evidence type="ECO:0000313" key="1">
    <source>
        <dbReference type="EMBL" id="DAF55940.1"/>
    </source>
</evidence>
<sequence>MSKRLGRQIPTTSLVLPYKETKGPEAVKLYNKTGRTARQWQELLIYDIMAVDQEGMWIHSTFGYAVPRRNGKTEDIIMRIMHGIMNGEKVLYTAHMISTAHAVWETVCFLLDAAGIEYASVKAKGQENIRLYDENGKAYKLDHLVNFRTRSNTGGLGEGYDTLIIDEAQEYTIDQESALKYVISASSNPQTIMLGTPPTAISHGTVFQKLREKVLDGSTRYIGWAEWSVEHMHDPHDIDAWYETNPSLGQGLTERVIENEITSDDVDFNIQRLGHWLSYSQASEFSKADWANLKIEKIPQFKNKLFVGIKCGKDGKHIAMSIATKIDDGKIFVESIDCQSVRNGHLWIIAFLRDADIEKVVIDGAGVQQVLSDEIKEFGIKLKPTLPKVADVIVANSMFEQAVTSSKSICHNDQPSLTQVVTNCKKRAIGTNSGFGYKALLEEHEIALLDSVILAHWICASTKEKKVKQKIRV</sequence>
<protein>
    <submittedName>
        <fullName evidence="1">Large Terminase</fullName>
    </submittedName>
</protein>